<gene>
    <name evidence="1" type="ORF">QFC24_001024</name>
</gene>
<dbReference type="Proteomes" id="UP001234202">
    <property type="component" value="Unassembled WGS sequence"/>
</dbReference>
<sequence>MSDSTNPPLPAEPAPETTLNDNTTNDQPPLPDEPAPTPTPTSHVSSKPSTTVVEEAEDEDAPFAGASNGKGKGKGKQHAALTDGDDAQEAEEDGDEAEEEEWDPSAVESRSLKDRKAAEEKPTTSNQQITGKQGDGQPVSADTGGWQAIWAPAQNAYYFWNANTGAVQWENPLVPAATANQESTSTGTNTGPDVQPPLPDEPPLPTAGGMWGQPYATSSVPGVTGAGTATTLPTHNDLPPIDPALAHLLPASQRGTTSSSSSSTSDAHLYQTAQFNARTGRFTAHDYAYTVDHLAEANRAKRQEMAYFDVAEWEREREEEHVRKRQAEEEGGERPKKLTKKDMVGVLRSFF</sequence>
<organism evidence="1 2">
    <name type="scientific">Naganishia onofrii</name>
    <dbReference type="NCBI Taxonomy" id="1851511"/>
    <lineage>
        <taxon>Eukaryota</taxon>
        <taxon>Fungi</taxon>
        <taxon>Dikarya</taxon>
        <taxon>Basidiomycota</taxon>
        <taxon>Agaricomycotina</taxon>
        <taxon>Tremellomycetes</taxon>
        <taxon>Filobasidiales</taxon>
        <taxon>Filobasidiaceae</taxon>
        <taxon>Naganishia</taxon>
    </lineage>
</organism>
<evidence type="ECO:0000313" key="1">
    <source>
        <dbReference type="EMBL" id="KAJ9127614.1"/>
    </source>
</evidence>
<comment type="caution">
    <text evidence="1">The sequence shown here is derived from an EMBL/GenBank/DDBJ whole genome shotgun (WGS) entry which is preliminary data.</text>
</comment>
<name>A0ACC2XUA9_9TREE</name>
<proteinExistence type="predicted"/>
<evidence type="ECO:0000313" key="2">
    <source>
        <dbReference type="Proteomes" id="UP001234202"/>
    </source>
</evidence>
<reference evidence="1" key="1">
    <citation type="submission" date="2023-04" db="EMBL/GenBank/DDBJ databases">
        <title>Draft Genome sequencing of Naganishia species isolated from polar environments using Oxford Nanopore Technology.</title>
        <authorList>
            <person name="Leo P."/>
            <person name="Venkateswaran K."/>
        </authorList>
    </citation>
    <scope>NUCLEOTIDE SEQUENCE</scope>
    <source>
        <strain evidence="1">DBVPG 5303</strain>
    </source>
</reference>
<accession>A0ACC2XUA9</accession>
<dbReference type="EMBL" id="JASBWV010000002">
    <property type="protein sequence ID" value="KAJ9127614.1"/>
    <property type="molecule type" value="Genomic_DNA"/>
</dbReference>
<keyword evidence="2" id="KW-1185">Reference proteome</keyword>
<protein>
    <submittedName>
        <fullName evidence="1">Uncharacterized protein</fullName>
    </submittedName>
</protein>